<protein>
    <submittedName>
        <fullName evidence="1">Cytidylate kinase-like family protein</fullName>
    </submittedName>
</protein>
<accession>A0A371AZM9</accession>
<dbReference type="SUPFAM" id="SSF52540">
    <property type="entry name" value="P-loop containing nucleoside triphosphate hydrolases"/>
    <property type="match status" value="1"/>
</dbReference>
<evidence type="ECO:0000313" key="2">
    <source>
        <dbReference type="Proteomes" id="UP000255036"/>
    </source>
</evidence>
<proteinExistence type="predicted"/>
<organism evidence="1 2">
    <name type="scientific">Anaerosacchariphilus polymeriproducens</name>
    <dbReference type="NCBI Taxonomy" id="1812858"/>
    <lineage>
        <taxon>Bacteria</taxon>
        <taxon>Bacillati</taxon>
        <taxon>Bacillota</taxon>
        <taxon>Clostridia</taxon>
        <taxon>Lachnospirales</taxon>
        <taxon>Lachnospiraceae</taxon>
        <taxon>Anaerosacchariphilus</taxon>
    </lineage>
</organism>
<evidence type="ECO:0000313" key="1">
    <source>
        <dbReference type="EMBL" id="RDU25021.1"/>
    </source>
</evidence>
<dbReference type="RefSeq" id="WP_115480505.1">
    <property type="nucleotide sequence ID" value="NZ_QRCT01000009.1"/>
</dbReference>
<dbReference type="OrthoDB" id="9781180at2"/>
<dbReference type="EMBL" id="QRCT01000009">
    <property type="protein sequence ID" value="RDU25021.1"/>
    <property type="molecule type" value="Genomic_DNA"/>
</dbReference>
<name>A0A371AZM9_9FIRM</name>
<keyword evidence="2" id="KW-1185">Reference proteome</keyword>
<dbReference type="InterPro" id="IPR027417">
    <property type="entry name" value="P-loop_NTPase"/>
</dbReference>
<keyword evidence="1" id="KW-0418">Kinase</keyword>
<dbReference type="Pfam" id="PF13189">
    <property type="entry name" value="Cytidylate_kin2"/>
    <property type="match status" value="1"/>
</dbReference>
<keyword evidence="1" id="KW-0808">Transferase</keyword>
<dbReference type="Proteomes" id="UP000255036">
    <property type="component" value="Unassembled WGS sequence"/>
</dbReference>
<dbReference type="AlphaFoldDB" id="A0A371AZM9"/>
<sequence>MKKIITISREFGAGGGEIGRKLSERLHYQYYDKEIILQAAAESNLDIYSLIEWDEKVPIQFAFSQSLFDFYNRPLSEKIFKAQSSVIRMIGEKGNCIIVGRNSNSILKEYEHSLHVFVHARFNWRLERMKERMKGMSEAKVAEQIKRIDKTRNSYCTYNTRHKFGCSKYYDLTLNSEKFGIERCVDIICEALEYV</sequence>
<reference evidence="1 2" key="1">
    <citation type="submission" date="2018-07" db="EMBL/GenBank/DDBJ databases">
        <title>Anaerosacharophilus polymeroproducens gen. nov. sp. nov., an anaerobic bacterium isolated from salt field.</title>
        <authorList>
            <person name="Kim W."/>
            <person name="Yang S.-H."/>
            <person name="Oh J."/>
            <person name="Lee J.-H."/>
            <person name="Kwon K.K."/>
        </authorList>
    </citation>
    <scope>NUCLEOTIDE SEQUENCE [LARGE SCALE GENOMIC DNA]</scope>
    <source>
        <strain evidence="1 2">MCWD5</strain>
    </source>
</reference>
<dbReference type="GO" id="GO:0016301">
    <property type="term" value="F:kinase activity"/>
    <property type="evidence" value="ECO:0007669"/>
    <property type="project" value="UniProtKB-KW"/>
</dbReference>
<comment type="caution">
    <text evidence="1">The sequence shown here is derived from an EMBL/GenBank/DDBJ whole genome shotgun (WGS) entry which is preliminary data.</text>
</comment>
<dbReference type="Gene3D" id="3.40.50.300">
    <property type="entry name" value="P-loop containing nucleotide triphosphate hydrolases"/>
    <property type="match status" value="1"/>
</dbReference>
<gene>
    <name evidence="1" type="ORF">DWV06_01990</name>
</gene>